<dbReference type="InterPro" id="IPR016167">
    <property type="entry name" value="FAD-bd_PCMH_sub1"/>
</dbReference>
<evidence type="ECO:0000256" key="6">
    <source>
        <dbReference type="ARBA" id="ARBA00023157"/>
    </source>
</evidence>
<dbReference type="InParanoid" id="A0A2G5CC33"/>
<dbReference type="EMBL" id="KZ305083">
    <property type="protein sequence ID" value="PIA28851.1"/>
    <property type="molecule type" value="Genomic_DNA"/>
</dbReference>
<dbReference type="Gene3D" id="3.30.43.10">
    <property type="entry name" value="Uridine Diphospho-n-acetylenolpyruvylglucosamine Reductase, domain 2"/>
    <property type="match status" value="1"/>
</dbReference>
<comment type="cofactor">
    <cofactor evidence="1">
        <name>FAD</name>
        <dbReference type="ChEBI" id="CHEBI:57692"/>
    </cofactor>
</comment>
<reference evidence="9 10" key="1">
    <citation type="submission" date="2017-09" db="EMBL/GenBank/DDBJ databases">
        <title>WGS assembly of Aquilegia coerulea Goldsmith.</title>
        <authorList>
            <person name="Hodges S."/>
            <person name="Kramer E."/>
            <person name="Nordborg M."/>
            <person name="Tomkins J."/>
            <person name="Borevitz J."/>
            <person name="Derieg N."/>
            <person name="Yan J."/>
            <person name="Mihaltcheva S."/>
            <person name="Hayes R.D."/>
            <person name="Rokhsar D."/>
        </authorList>
    </citation>
    <scope>NUCLEOTIDE SEQUENCE [LARGE SCALE GENOMIC DNA]</scope>
    <source>
        <strain evidence="10">cv. Goldsmith</strain>
    </source>
</reference>
<evidence type="ECO:0000256" key="3">
    <source>
        <dbReference type="ARBA" id="ARBA00022630"/>
    </source>
</evidence>
<dbReference type="GO" id="GO:0016491">
    <property type="term" value="F:oxidoreductase activity"/>
    <property type="evidence" value="ECO:0007669"/>
    <property type="project" value="InterPro"/>
</dbReference>
<dbReference type="Pfam" id="PF08031">
    <property type="entry name" value="BBE"/>
    <property type="match status" value="1"/>
</dbReference>
<evidence type="ECO:0000313" key="9">
    <source>
        <dbReference type="EMBL" id="PIA28851.1"/>
    </source>
</evidence>
<keyword evidence="4" id="KW-0732">Signal</keyword>
<evidence type="ECO:0000256" key="5">
    <source>
        <dbReference type="ARBA" id="ARBA00022827"/>
    </source>
</evidence>
<dbReference type="AlphaFoldDB" id="A0A2G5CC33"/>
<name>A0A2G5CC33_AQUCA</name>
<sequence>MNSDTSSSISSIVYSPTNSSYTSILEFSIQNFRFISSTTPKPQFIITPTQESHIQAAVICSKKHNYLIRVRSGGHDYEGLSYISYRPFIIIDLFNFQEINVDIKDNTAWVRLVLPTHGFAAGVCPPMGVGGHIGGGGIGFLMRKYGLAADNIVDACFIDVNGKLLNRKSMGEDLFWAIRGGGGASFGVIVAWKIQLVPVPAIVTVFNVQRTLEQGATNLFYKWQNSAHKFHENLLIRTIIQAVNGENGRTIQVVFQSVFQGTVKELLPLMQKSFPELGLEAKDCTEMSWINSTLNVAGLSGQPLEVLLRRSQQSKNYFKNKSDFVKNAITPTELKSLWKFMLEEADNSSPVLINEPLGGKMAKISESAIPFPHRAGNLYNIQYVVTWLDGSATARSLETSRRLYEYMTPYVSKSPRAAYVNYKDLDLGMNKDMNTSFKEASVWGEKYFKANFVRLSYVKKKVDPENFFWNEQSIPT</sequence>
<keyword evidence="6" id="KW-1015">Disulfide bond</keyword>
<dbReference type="GO" id="GO:0071949">
    <property type="term" value="F:FAD binding"/>
    <property type="evidence" value="ECO:0007669"/>
    <property type="project" value="InterPro"/>
</dbReference>
<evidence type="ECO:0000256" key="2">
    <source>
        <dbReference type="ARBA" id="ARBA00005466"/>
    </source>
</evidence>
<dbReference type="FunFam" id="3.30.43.10:FF:000004">
    <property type="entry name" value="Berberine bridge enzyme-like 15"/>
    <property type="match status" value="1"/>
</dbReference>
<evidence type="ECO:0000259" key="8">
    <source>
        <dbReference type="PROSITE" id="PS51387"/>
    </source>
</evidence>
<dbReference type="PANTHER" id="PTHR32448">
    <property type="entry name" value="OS08G0158400 PROTEIN"/>
    <property type="match status" value="1"/>
</dbReference>
<dbReference type="InterPro" id="IPR016169">
    <property type="entry name" value="FAD-bd_PCMH_sub2"/>
</dbReference>
<evidence type="ECO:0000256" key="7">
    <source>
        <dbReference type="ARBA" id="ARBA00023180"/>
    </source>
</evidence>
<keyword evidence="10" id="KW-1185">Reference proteome</keyword>
<dbReference type="InterPro" id="IPR016166">
    <property type="entry name" value="FAD-bd_PCMH"/>
</dbReference>
<evidence type="ECO:0000313" key="10">
    <source>
        <dbReference type="Proteomes" id="UP000230069"/>
    </source>
</evidence>
<keyword evidence="3" id="KW-0285">Flavoprotein</keyword>
<dbReference type="Gene3D" id="3.40.462.20">
    <property type="match status" value="1"/>
</dbReference>
<evidence type="ECO:0000256" key="4">
    <source>
        <dbReference type="ARBA" id="ARBA00022729"/>
    </source>
</evidence>
<dbReference type="SUPFAM" id="SSF56176">
    <property type="entry name" value="FAD-binding/transporter-associated domain-like"/>
    <property type="match status" value="1"/>
</dbReference>
<dbReference type="OrthoDB" id="407275at2759"/>
<evidence type="ECO:0000256" key="1">
    <source>
        <dbReference type="ARBA" id="ARBA00001974"/>
    </source>
</evidence>
<organism evidence="9 10">
    <name type="scientific">Aquilegia coerulea</name>
    <name type="common">Rocky mountain columbine</name>
    <dbReference type="NCBI Taxonomy" id="218851"/>
    <lineage>
        <taxon>Eukaryota</taxon>
        <taxon>Viridiplantae</taxon>
        <taxon>Streptophyta</taxon>
        <taxon>Embryophyta</taxon>
        <taxon>Tracheophyta</taxon>
        <taxon>Spermatophyta</taxon>
        <taxon>Magnoliopsida</taxon>
        <taxon>Ranunculales</taxon>
        <taxon>Ranunculaceae</taxon>
        <taxon>Thalictroideae</taxon>
        <taxon>Aquilegia</taxon>
    </lineage>
</organism>
<keyword evidence="7" id="KW-0325">Glycoprotein</keyword>
<dbReference type="InterPro" id="IPR036318">
    <property type="entry name" value="FAD-bd_PCMH-like_sf"/>
</dbReference>
<dbReference type="Proteomes" id="UP000230069">
    <property type="component" value="Unassembled WGS sequence"/>
</dbReference>
<protein>
    <recommendedName>
        <fullName evidence="8">FAD-binding PCMH-type domain-containing protein</fullName>
    </recommendedName>
</protein>
<keyword evidence="5" id="KW-0274">FAD</keyword>
<feature type="domain" description="FAD-binding PCMH-type" evidence="8">
    <location>
        <begin position="38"/>
        <end position="199"/>
    </location>
</feature>
<dbReference type="Pfam" id="PF01565">
    <property type="entry name" value="FAD_binding_4"/>
    <property type="match status" value="1"/>
</dbReference>
<dbReference type="InterPro" id="IPR012951">
    <property type="entry name" value="BBE"/>
</dbReference>
<proteinExistence type="inferred from homology"/>
<dbReference type="Gene3D" id="3.30.465.10">
    <property type="match status" value="1"/>
</dbReference>
<dbReference type="PROSITE" id="PS51387">
    <property type="entry name" value="FAD_PCMH"/>
    <property type="match status" value="1"/>
</dbReference>
<dbReference type="STRING" id="218851.A0A2G5CC33"/>
<comment type="similarity">
    <text evidence="2">Belongs to the oxygen-dependent FAD-linked oxidoreductase family.</text>
</comment>
<accession>A0A2G5CC33</accession>
<gene>
    <name evidence="9" type="ORF">AQUCO_06600049v1</name>
</gene>
<dbReference type="InterPro" id="IPR006094">
    <property type="entry name" value="Oxid_FAD_bind_N"/>
</dbReference>